<keyword evidence="3 8" id="KW-0819">tRNA processing</keyword>
<dbReference type="FunFam" id="3.30.420.40:FF:000012">
    <property type="entry name" value="tRNA N6-adenosine threonylcarbamoyltransferase"/>
    <property type="match status" value="1"/>
</dbReference>
<dbReference type="GO" id="GO:0002949">
    <property type="term" value="P:tRNA threonylcarbamoyladenosine modification"/>
    <property type="evidence" value="ECO:0007669"/>
    <property type="project" value="UniProtKB-UniRule"/>
</dbReference>
<evidence type="ECO:0000313" key="10">
    <source>
        <dbReference type="EMBL" id="HEG91556.1"/>
    </source>
</evidence>
<evidence type="ECO:0000256" key="4">
    <source>
        <dbReference type="ARBA" id="ARBA00022723"/>
    </source>
</evidence>
<dbReference type="Pfam" id="PF00814">
    <property type="entry name" value="TsaD"/>
    <property type="match status" value="1"/>
</dbReference>
<name>A0A831X1M5_9BACT</name>
<feature type="binding site" evidence="8">
    <location>
        <position position="300"/>
    </location>
    <ligand>
        <name>substrate</name>
    </ligand>
</feature>
<feature type="domain" description="Gcp-like" evidence="9">
    <location>
        <begin position="24"/>
        <end position="331"/>
    </location>
</feature>
<comment type="subcellular location">
    <subcellularLocation>
        <location evidence="8">Cytoplasm</location>
    </subcellularLocation>
</comment>
<keyword evidence="4 8" id="KW-0479">Metal-binding</keyword>
<feature type="binding site" evidence="8">
    <location>
        <begin position="140"/>
        <end position="144"/>
    </location>
    <ligand>
        <name>substrate</name>
    </ligand>
</feature>
<evidence type="ECO:0000256" key="8">
    <source>
        <dbReference type="HAMAP-Rule" id="MF_01445"/>
    </source>
</evidence>
<dbReference type="InterPro" id="IPR000905">
    <property type="entry name" value="Gcp-like_dom"/>
</dbReference>
<comment type="cofactor">
    <cofactor evidence="8">
        <name>Fe(2+)</name>
        <dbReference type="ChEBI" id="CHEBI:29033"/>
    </cofactor>
    <text evidence="8">Binds 1 Fe(2+) ion per subunit.</text>
</comment>
<dbReference type="CDD" id="cd24133">
    <property type="entry name" value="ASKHA_NBD_TsaD_bac"/>
    <property type="match status" value="1"/>
</dbReference>
<dbReference type="FunFam" id="3.30.420.40:FF:000040">
    <property type="entry name" value="tRNA N6-adenosine threonylcarbamoyltransferase"/>
    <property type="match status" value="1"/>
</dbReference>
<dbReference type="InterPro" id="IPR017861">
    <property type="entry name" value="KAE1/TsaD"/>
</dbReference>
<proteinExistence type="inferred from homology"/>
<keyword evidence="6 8" id="KW-0012">Acyltransferase</keyword>
<protein>
    <recommendedName>
        <fullName evidence="8">tRNA N6-adenosine threonylcarbamoyltransferase</fullName>
        <ecNumber evidence="8">2.3.1.234</ecNumber>
    </recommendedName>
    <alternativeName>
        <fullName evidence="8">N6-L-threonylcarbamoyladenine synthase</fullName>
        <shortName evidence="8">t(6)A synthase</shortName>
    </alternativeName>
    <alternativeName>
        <fullName evidence="8">t(6)A37 threonylcarbamoyladenosine biosynthesis protein TsaD</fullName>
    </alternativeName>
    <alternativeName>
        <fullName evidence="8">tRNA threonylcarbamoyladenosine biosynthesis protein TsaD</fullName>
    </alternativeName>
</protein>
<comment type="function">
    <text evidence="8">Required for the formation of a threonylcarbamoyl group on adenosine at position 37 (t(6)A37) in tRNAs that read codons beginning with adenine. Is involved in the transfer of the threonylcarbamoyl moiety of threonylcarbamoyl-AMP (TC-AMP) to the N6 group of A37, together with TsaE and TsaB. TsaD likely plays a direct catalytic role in this reaction.</text>
</comment>
<sequence length="366" mass="39585">MIILGIETSCDETSAAVVRDGRWVLSNVIRSQVDLHKRYGGIVPELASRRHVTTIIPTIDLAFEEAGVSPSDIDAVAVTEGPGLAGSLLVGITVAKTLAYVWEKPLIPVNHLEGHIYANWLTLPGQPEVEPPVFPLVCLIVSGGHTELILMRGHGDYALLGRTLDDAAGEAFDKGARVLGLGFPGGPAIQRASEQGRAGRYPLPRAWLGDSYDFSFSGLKTALLRTVEQYRRPVQTNRRSSSRQPFPEYEPPVYSANMPVADLAAEYQEAIVEVLVEKTARAARDFRASMVLLAGGVAANALLRRRLKEAVSVPVRYPPPILCTDNAAMIAGAAYFLYQRGVTAGLDLDVQAQLPLVTRTLIRAQA</sequence>
<dbReference type="AlphaFoldDB" id="A0A831X1M5"/>
<evidence type="ECO:0000259" key="9">
    <source>
        <dbReference type="Pfam" id="PF00814"/>
    </source>
</evidence>
<dbReference type="GO" id="GO:0005506">
    <property type="term" value="F:iron ion binding"/>
    <property type="evidence" value="ECO:0007669"/>
    <property type="project" value="UniProtKB-UniRule"/>
</dbReference>
<dbReference type="PANTHER" id="PTHR11735:SF6">
    <property type="entry name" value="TRNA N6-ADENOSINE THREONYLCARBAMOYLTRANSFERASE, MITOCHONDRIAL"/>
    <property type="match status" value="1"/>
</dbReference>
<feature type="binding site" evidence="8">
    <location>
        <position position="186"/>
    </location>
    <ligand>
        <name>substrate</name>
    </ligand>
</feature>
<dbReference type="SUPFAM" id="SSF53067">
    <property type="entry name" value="Actin-like ATPase domain"/>
    <property type="match status" value="1"/>
</dbReference>
<dbReference type="GO" id="GO:0005737">
    <property type="term" value="C:cytoplasm"/>
    <property type="evidence" value="ECO:0007669"/>
    <property type="project" value="UniProtKB-SubCell"/>
</dbReference>
<comment type="caution">
    <text evidence="10">The sequence shown here is derived from an EMBL/GenBank/DDBJ whole genome shotgun (WGS) entry which is preliminary data.</text>
</comment>
<keyword evidence="5 8" id="KW-0408">Iron</keyword>
<feature type="binding site" evidence="8">
    <location>
        <position position="111"/>
    </location>
    <ligand>
        <name>Fe cation</name>
        <dbReference type="ChEBI" id="CHEBI:24875"/>
    </ligand>
</feature>
<reference evidence="10" key="1">
    <citation type="journal article" date="2020" name="mSystems">
        <title>Genome- and Community-Level Interaction Insights into Carbon Utilization and Element Cycling Functions of Hydrothermarchaeota in Hydrothermal Sediment.</title>
        <authorList>
            <person name="Zhou Z."/>
            <person name="Liu Y."/>
            <person name="Xu W."/>
            <person name="Pan J."/>
            <person name="Luo Z.H."/>
            <person name="Li M."/>
        </authorList>
    </citation>
    <scope>NUCLEOTIDE SEQUENCE [LARGE SCALE GENOMIC DNA]</scope>
    <source>
        <strain evidence="10">SpSt-210</strain>
    </source>
</reference>
<dbReference type="NCBIfam" id="TIGR00329">
    <property type="entry name" value="gcp_kae1"/>
    <property type="match status" value="1"/>
</dbReference>
<dbReference type="HAMAP" id="MF_01445">
    <property type="entry name" value="TsaD"/>
    <property type="match status" value="1"/>
</dbReference>
<evidence type="ECO:0000256" key="3">
    <source>
        <dbReference type="ARBA" id="ARBA00022694"/>
    </source>
</evidence>
<evidence type="ECO:0000256" key="7">
    <source>
        <dbReference type="ARBA" id="ARBA00048117"/>
    </source>
</evidence>
<dbReference type="InterPro" id="IPR022450">
    <property type="entry name" value="TsaD"/>
</dbReference>
<dbReference type="InterPro" id="IPR043129">
    <property type="entry name" value="ATPase_NBD"/>
</dbReference>
<evidence type="ECO:0000256" key="6">
    <source>
        <dbReference type="ARBA" id="ARBA00023315"/>
    </source>
</evidence>
<feature type="binding site" evidence="8">
    <location>
        <position position="325"/>
    </location>
    <ligand>
        <name>Fe cation</name>
        <dbReference type="ChEBI" id="CHEBI:24875"/>
    </ligand>
</feature>
<comment type="caution">
    <text evidence="8">Lacks conserved residue(s) required for the propagation of feature annotation.</text>
</comment>
<accession>A0A831X1M5</accession>
<dbReference type="NCBIfam" id="TIGR03723">
    <property type="entry name" value="T6A_TsaD_YgjD"/>
    <property type="match status" value="1"/>
</dbReference>
<dbReference type="PANTHER" id="PTHR11735">
    <property type="entry name" value="TRNA N6-ADENOSINE THREONYLCARBAMOYLTRANSFERASE"/>
    <property type="match status" value="1"/>
</dbReference>
<feature type="binding site" evidence="8">
    <location>
        <position position="115"/>
    </location>
    <ligand>
        <name>Fe cation</name>
        <dbReference type="ChEBI" id="CHEBI:24875"/>
    </ligand>
</feature>
<organism evidence="10">
    <name type="scientific">Thermorudis peleae</name>
    <dbReference type="NCBI Taxonomy" id="1382356"/>
    <lineage>
        <taxon>Bacteria</taxon>
        <taxon>Pseudomonadati</taxon>
        <taxon>Thermomicrobiota</taxon>
        <taxon>Thermomicrobia</taxon>
        <taxon>Thermomicrobia incertae sedis</taxon>
        <taxon>Thermorudis</taxon>
    </lineage>
</organism>
<dbReference type="Gene3D" id="3.30.420.40">
    <property type="match status" value="2"/>
</dbReference>
<feature type="binding site" evidence="8">
    <location>
        <position position="173"/>
    </location>
    <ligand>
        <name>substrate</name>
    </ligand>
</feature>
<comment type="similarity">
    <text evidence="8">Belongs to the KAE1 / TsaD family.</text>
</comment>
<keyword evidence="2 8" id="KW-0808">Transferase</keyword>
<evidence type="ECO:0000256" key="2">
    <source>
        <dbReference type="ARBA" id="ARBA00022679"/>
    </source>
</evidence>
<dbReference type="EC" id="2.3.1.234" evidence="8"/>
<dbReference type="PRINTS" id="PR00789">
    <property type="entry name" value="OSIALOPTASE"/>
</dbReference>
<comment type="catalytic activity">
    <reaction evidence="7 8">
        <text>L-threonylcarbamoyladenylate + adenosine(37) in tRNA = N(6)-L-threonylcarbamoyladenosine(37) in tRNA + AMP + H(+)</text>
        <dbReference type="Rhea" id="RHEA:37059"/>
        <dbReference type="Rhea" id="RHEA-COMP:10162"/>
        <dbReference type="Rhea" id="RHEA-COMP:10163"/>
        <dbReference type="ChEBI" id="CHEBI:15378"/>
        <dbReference type="ChEBI" id="CHEBI:73682"/>
        <dbReference type="ChEBI" id="CHEBI:74411"/>
        <dbReference type="ChEBI" id="CHEBI:74418"/>
        <dbReference type="ChEBI" id="CHEBI:456215"/>
        <dbReference type="EC" id="2.3.1.234"/>
    </reaction>
</comment>
<keyword evidence="1 8" id="KW-0963">Cytoplasm</keyword>
<dbReference type="EMBL" id="DSIY01000209">
    <property type="protein sequence ID" value="HEG91556.1"/>
    <property type="molecule type" value="Genomic_DNA"/>
</dbReference>
<evidence type="ECO:0000256" key="1">
    <source>
        <dbReference type="ARBA" id="ARBA00022490"/>
    </source>
</evidence>
<gene>
    <name evidence="8 10" type="primary">tsaD</name>
    <name evidence="10" type="ORF">ENP34_08955</name>
</gene>
<dbReference type="GO" id="GO:0061711">
    <property type="term" value="F:tRNA N(6)-L-threonylcarbamoyladenine synthase activity"/>
    <property type="evidence" value="ECO:0007669"/>
    <property type="project" value="UniProtKB-EC"/>
</dbReference>
<evidence type="ECO:0000256" key="5">
    <source>
        <dbReference type="ARBA" id="ARBA00023004"/>
    </source>
</evidence>